<reference evidence="3" key="1">
    <citation type="submission" date="2022-11" db="UniProtKB">
        <authorList>
            <consortium name="WormBaseParasite"/>
        </authorList>
    </citation>
    <scope>IDENTIFICATION</scope>
</reference>
<feature type="compositionally biased region" description="Polar residues" evidence="1">
    <location>
        <begin position="110"/>
        <end position="121"/>
    </location>
</feature>
<protein>
    <submittedName>
        <fullName evidence="3">HTH psq-type domain-containing protein</fullName>
    </submittedName>
</protein>
<feature type="region of interest" description="Disordered" evidence="1">
    <location>
        <begin position="72"/>
        <end position="121"/>
    </location>
</feature>
<feature type="compositionally biased region" description="Polar residues" evidence="1">
    <location>
        <begin position="72"/>
        <end position="84"/>
    </location>
</feature>
<sequence>MVCDGNDCSAMEETKKEVTELRENLTYLTHQIYRIVLALHVPLCQCAVCAAKHQIQNDLIIQSTNIINGTNGDQSDCSAHSSNGVEVPNGVNGSHPITPDVAPFAAEGASEQSPSNATPQLNNVDCQALLSQLFAPVSNGSLMMSTPLSAGSSPLYSGRGRPPLGVTVSPRTQPRTGQPPGRKSKYCTAGEKKAVAIYAAQHGASAAARKFNIPPAVAAYYHRKEYKRGLPKGRR</sequence>
<evidence type="ECO:0000313" key="3">
    <source>
        <dbReference type="WBParaSite" id="PSAMB.scaffold11482size3328.g34176.t1"/>
    </source>
</evidence>
<dbReference type="Proteomes" id="UP000887566">
    <property type="component" value="Unplaced"/>
</dbReference>
<feature type="region of interest" description="Disordered" evidence="1">
    <location>
        <begin position="151"/>
        <end position="185"/>
    </location>
</feature>
<accession>A0A914UQQ8</accession>
<proteinExistence type="predicted"/>
<dbReference type="WBParaSite" id="PSAMB.scaffold11482size3328.g34176.t1">
    <property type="protein sequence ID" value="PSAMB.scaffold11482size3328.g34176.t1"/>
    <property type="gene ID" value="PSAMB.scaffold11482size3328.g34176"/>
</dbReference>
<name>A0A914UQQ8_9BILA</name>
<organism evidence="2 3">
    <name type="scientific">Plectus sambesii</name>
    <dbReference type="NCBI Taxonomy" id="2011161"/>
    <lineage>
        <taxon>Eukaryota</taxon>
        <taxon>Metazoa</taxon>
        <taxon>Ecdysozoa</taxon>
        <taxon>Nematoda</taxon>
        <taxon>Chromadorea</taxon>
        <taxon>Plectida</taxon>
        <taxon>Plectina</taxon>
        <taxon>Plectoidea</taxon>
        <taxon>Plectidae</taxon>
        <taxon>Plectus</taxon>
    </lineage>
</organism>
<keyword evidence="2" id="KW-1185">Reference proteome</keyword>
<dbReference type="AlphaFoldDB" id="A0A914UQQ8"/>
<evidence type="ECO:0000256" key="1">
    <source>
        <dbReference type="SAM" id="MobiDB-lite"/>
    </source>
</evidence>
<evidence type="ECO:0000313" key="2">
    <source>
        <dbReference type="Proteomes" id="UP000887566"/>
    </source>
</evidence>